<evidence type="ECO:0000256" key="4">
    <source>
        <dbReference type="PROSITE-ProRule" id="PRU10141"/>
    </source>
</evidence>
<dbReference type="PROSITE" id="PS50011">
    <property type="entry name" value="PROTEIN_KINASE_DOM"/>
    <property type="match status" value="1"/>
</dbReference>
<feature type="binding site" evidence="4">
    <location>
        <position position="74"/>
    </location>
    <ligand>
        <name>ATP</name>
        <dbReference type="ChEBI" id="CHEBI:30616"/>
    </ligand>
</feature>
<evidence type="ECO:0000256" key="5">
    <source>
        <dbReference type="SAM" id="MobiDB-lite"/>
    </source>
</evidence>
<dbReference type="PROSITE" id="PS00107">
    <property type="entry name" value="PROTEIN_KINASE_ATP"/>
    <property type="match status" value="1"/>
</dbReference>
<feature type="region of interest" description="Disordered" evidence="5">
    <location>
        <begin position="566"/>
        <end position="632"/>
    </location>
</feature>
<evidence type="ECO:0000313" key="7">
    <source>
        <dbReference type="EMBL" id="KAK4023670.1"/>
    </source>
</evidence>
<dbReference type="EMBL" id="JAOYFB010000037">
    <property type="protein sequence ID" value="KAK4023670.1"/>
    <property type="molecule type" value="Genomic_DNA"/>
</dbReference>
<gene>
    <name evidence="7" type="ORF">OUZ56_009069</name>
</gene>
<dbReference type="PROSITE" id="PS00108">
    <property type="entry name" value="PROTEIN_KINASE_ST"/>
    <property type="match status" value="1"/>
</dbReference>
<organism evidence="7 8">
    <name type="scientific">Daphnia magna</name>
    <dbReference type="NCBI Taxonomy" id="35525"/>
    <lineage>
        <taxon>Eukaryota</taxon>
        <taxon>Metazoa</taxon>
        <taxon>Ecdysozoa</taxon>
        <taxon>Arthropoda</taxon>
        <taxon>Crustacea</taxon>
        <taxon>Branchiopoda</taxon>
        <taxon>Diplostraca</taxon>
        <taxon>Cladocera</taxon>
        <taxon>Anomopoda</taxon>
        <taxon>Daphniidae</taxon>
        <taxon>Daphnia</taxon>
    </lineage>
</organism>
<evidence type="ECO:0000313" key="8">
    <source>
        <dbReference type="Proteomes" id="UP001234178"/>
    </source>
</evidence>
<dbReference type="InterPro" id="IPR017441">
    <property type="entry name" value="Protein_kinase_ATP_BS"/>
</dbReference>
<feature type="region of interest" description="Disordered" evidence="5">
    <location>
        <begin position="355"/>
        <end position="452"/>
    </location>
</feature>
<name>A0ABR0AEW3_9CRUS</name>
<dbReference type="InterPro" id="IPR000719">
    <property type="entry name" value="Prot_kinase_dom"/>
</dbReference>
<dbReference type="EC" id="2.7.11.1" evidence="1"/>
<keyword evidence="2 4" id="KW-0547">Nucleotide-binding</keyword>
<keyword evidence="8" id="KW-1185">Reference proteome</keyword>
<dbReference type="Gene3D" id="1.10.510.10">
    <property type="entry name" value="Transferase(Phosphotransferase) domain 1"/>
    <property type="match status" value="1"/>
</dbReference>
<reference evidence="7 8" key="1">
    <citation type="journal article" date="2023" name="Nucleic Acids Res.">
        <title>The hologenome of Daphnia magna reveals possible DNA methylation and microbiome-mediated evolution of the host genome.</title>
        <authorList>
            <person name="Chaturvedi A."/>
            <person name="Li X."/>
            <person name="Dhandapani V."/>
            <person name="Marshall H."/>
            <person name="Kissane S."/>
            <person name="Cuenca-Cambronero M."/>
            <person name="Asole G."/>
            <person name="Calvet F."/>
            <person name="Ruiz-Romero M."/>
            <person name="Marangio P."/>
            <person name="Guigo R."/>
            <person name="Rago D."/>
            <person name="Mirbahai L."/>
            <person name="Eastwood N."/>
            <person name="Colbourne J.K."/>
            <person name="Zhou J."/>
            <person name="Mallon E."/>
            <person name="Orsini L."/>
        </authorList>
    </citation>
    <scope>NUCLEOTIDE SEQUENCE [LARGE SCALE GENOMIC DNA]</scope>
    <source>
        <strain evidence="7">LRV0_1</strain>
    </source>
</reference>
<dbReference type="CDD" id="cd14015">
    <property type="entry name" value="STKc_VRK"/>
    <property type="match status" value="1"/>
</dbReference>
<sequence>MPPKAAVARPAAKKKAPIHKLPDPIRDGEIVRDIQKREWRLGKSIGVGGFGEIYAASDKIDKPVSAADAQYVIKIEPHSNGPLFVEMNFYMRVAKADLIDEWITSRKLKFLGMPRFIGSGSHLYKGEKYRFMVMQRFGTDVQKLFDANQRHFPLNTILNLAMRIIDVLEYIHAKQYVHADIKGSNLLLGFGKGGENQVWLVDFGLACRYIIDGVHKEYRPDLRKAHNGTIEFTSRDAHIGANGRRGDFEILGYNMLQWMCGRLPWESNLTDPEYVASQKNKYMSDIPLLINACFPAKNAPAVMGKFLEMVAQLKFDEKPNYDKFRQLLRQGLKDGGFPDNGALVFPNMNKRPISIARISPKKRSVPATPLDDEAENSPVKQKAKTSIKKSREPCSPKLTNRRTTRRANLSPDCDTTDSSSLSGTMLGVVPKKRSAEKKGLPKDSPAKLDTSLCNPTPAMLAILARMRSKEETAAAAIPSKRKQARLDSRSCSPIDLDSSSILTPAMEEVIRVREVRKSMEQSGHFFTPICSPMTESANSAASGGHFPFPSSTPRNLDLYMTLDCTPEEEPRRKKSDGSGGGKASSTRKSPRTQVTRNKHQDSVILDDSMASSVNSSTAGESSTSVTPDNNKRRVVFRRNKEMVEMTSAATQTSPGVLKLPTIQRSRYALRSAQSPLSTPGGFRPPPQVIELSPDMFRDGSP</sequence>
<accession>A0ABR0AEW3</accession>
<dbReference type="Pfam" id="PF00069">
    <property type="entry name" value="Pkinase"/>
    <property type="match status" value="1"/>
</dbReference>
<dbReference type="InterPro" id="IPR008271">
    <property type="entry name" value="Ser/Thr_kinase_AS"/>
</dbReference>
<evidence type="ECO:0000256" key="2">
    <source>
        <dbReference type="ARBA" id="ARBA00022741"/>
    </source>
</evidence>
<dbReference type="SUPFAM" id="SSF56112">
    <property type="entry name" value="Protein kinase-like (PK-like)"/>
    <property type="match status" value="1"/>
</dbReference>
<evidence type="ECO:0000256" key="1">
    <source>
        <dbReference type="ARBA" id="ARBA00012513"/>
    </source>
</evidence>
<proteinExistence type="predicted"/>
<dbReference type="InterPro" id="IPR050235">
    <property type="entry name" value="CK1_Ser-Thr_kinase"/>
</dbReference>
<dbReference type="PANTHER" id="PTHR11909">
    <property type="entry name" value="CASEIN KINASE-RELATED"/>
    <property type="match status" value="1"/>
</dbReference>
<feature type="region of interest" description="Disordered" evidence="5">
    <location>
        <begin position="671"/>
        <end position="701"/>
    </location>
</feature>
<feature type="compositionally biased region" description="Polar residues" evidence="5">
    <location>
        <begin position="609"/>
        <end position="628"/>
    </location>
</feature>
<keyword evidence="3 4" id="KW-0067">ATP-binding</keyword>
<protein>
    <recommendedName>
        <fullName evidence="1">non-specific serine/threonine protein kinase</fullName>
        <ecNumber evidence="1">2.7.11.1</ecNumber>
    </recommendedName>
</protein>
<evidence type="ECO:0000256" key="3">
    <source>
        <dbReference type="ARBA" id="ARBA00022840"/>
    </source>
</evidence>
<feature type="compositionally biased region" description="Basic and acidic residues" evidence="5">
    <location>
        <begin position="436"/>
        <end position="446"/>
    </location>
</feature>
<evidence type="ECO:0000259" key="6">
    <source>
        <dbReference type="PROSITE" id="PS50011"/>
    </source>
</evidence>
<feature type="domain" description="Protein kinase" evidence="6">
    <location>
        <begin position="39"/>
        <end position="332"/>
    </location>
</feature>
<dbReference type="InterPro" id="IPR011009">
    <property type="entry name" value="Kinase-like_dom_sf"/>
</dbReference>
<dbReference type="SMART" id="SM00220">
    <property type="entry name" value="S_TKc"/>
    <property type="match status" value="1"/>
</dbReference>
<dbReference type="Proteomes" id="UP001234178">
    <property type="component" value="Unassembled WGS sequence"/>
</dbReference>
<comment type="caution">
    <text evidence="7">The sequence shown here is derived from an EMBL/GenBank/DDBJ whole genome shotgun (WGS) entry which is preliminary data.</text>
</comment>